<dbReference type="PANTHER" id="PTHR14225">
    <property type="entry name" value="APOLIPOPROTEIN C-III"/>
    <property type="match status" value="1"/>
</dbReference>
<keyword evidence="6" id="KW-0964">Secreted</keyword>
<feature type="non-terminal residue" evidence="15">
    <location>
        <position position="1"/>
    </location>
</feature>
<dbReference type="InterPro" id="IPR008403">
    <property type="entry name" value="Apo-CIII"/>
</dbReference>
<keyword evidence="16" id="KW-1185">Reference proteome</keyword>
<protein>
    <recommendedName>
        <fullName evidence="3">Apolipoprotein C-III</fullName>
    </recommendedName>
    <alternativeName>
        <fullName evidence="12">Apolipoprotein C3</fullName>
    </alternativeName>
</protein>
<dbReference type="GO" id="GO:0042627">
    <property type="term" value="C:chylomicron"/>
    <property type="evidence" value="ECO:0007669"/>
    <property type="project" value="UniProtKB-KW"/>
</dbReference>
<proteinExistence type="inferred from homology"/>
<evidence type="ECO:0000256" key="8">
    <source>
        <dbReference type="ARBA" id="ARBA00022963"/>
    </source>
</evidence>
<organism evidence="15 16">
    <name type="scientific">Crotophaga sulcirostris</name>
    <name type="common">Groove-billed ani</name>
    <dbReference type="NCBI Taxonomy" id="33598"/>
    <lineage>
        <taxon>Eukaryota</taxon>
        <taxon>Metazoa</taxon>
        <taxon>Chordata</taxon>
        <taxon>Craniata</taxon>
        <taxon>Vertebrata</taxon>
        <taxon>Euteleostomi</taxon>
        <taxon>Archelosauria</taxon>
        <taxon>Archosauria</taxon>
        <taxon>Dinosauria</taxon>
        <taxon>Saurischia</taxon>
        <taxon>Theropoda</taxon>
        <taxon>Coelurosauria</taxon>
        <taxon>Aves</taxon>
        <taxon>Neognathae</taxon>
        <taxon>Neoaves</taxon>
        <taxon>Otidimorphae</taxon>
        <taxon>Cuculiformes</taxon>
        <taxon>Crotophagidae</taxon>
        <taxon>Crotophaga</taxon>
    </lineage>
</organism>
<evidence type="ECO:0000313" key="15">
    <source>
        <dbReference type="EMBL" id="NWS72673.1"/>
    </source>
</evidence>
<reference evidence="15 16" key="1">
    <citation type="submission" date="2019-09" db="EMBL/GenBank/DDBJ databases">
        <title>Bird 10,000 Genomes (B10K) Project - Family phase.</title>
        <authorList>
            <person name="Zhang G."/>
        </authorList>
    </citation>
    <scope>NUCLEOTIDE SEQUENCE [LARGE SCALE GENOMIC DNA]</scope>
    <source>
        <strain evidence="15">B10K-DU-003-44</strain>
        <tissue evidence="15">Muscle</tissue>
    </source>
</reference>
<evidence type="ECO:0000256" key="3">
    <source>
        <dbReference type="ARBA" id="ARBA00015570"/>
    </source>
</evidence>
<evidence type="ECO:0000256" key="10">
    <source>
        <dbReference type="ARBA" id="ARBA00023098"/>
    </source>
</evidence>
<evidence type="ECO:0000256" key="6">
    <source>
        <dbReference type="ARBA" id="ARBA00022525"/>
    </source>
</evidence>
<comment type="similarity">
    <text evidence="2">Belongs to the apolipoprotein C3 family.</text>
</comment>
<comment type="caution">
    <text evidence="15">The sequence shown here is derived from an EMBL/GenBank/DDBJ whole genome shotgun (WGS) entry which is preliminary data.</text>
</comment>
<dbReference type="GO" id="GO:0034361">
    <property type="term" value="C:very-low-density lipoprotein particle"/>
    <property type="evidence" value="ECO:0007669"/>
    <property type="project" value="UniProtKB-KW"/>
</dbReference>
<dbReference type="GO" id="GO:0016042">
    <property type="term" value="P:lipid catabolic process"/>
    <property type="evidence" value="ECO:0007669"/>
    <property type="project" value="UniProtKB-KW"/>
</dbReference>
<dbReference type="AlphaFoldDB" id="A0A7K5HTX2"/>
<comment type="subcellular location">
    <subcellularLocation>
        <location evidence="1">Secreted</location>
    </subcellularLocation>
</comment>
<keyword evidence="9" id="KW-0445">Lipid transport</keyword>
<evidence type="ECO:0000256" key="4">
    <source>
        <dbReference type="ARBA" id="ARBA00022448"/>
    </source>
</evidence>
<dbReference type="OrthoDB" id="9049572at2759"/>
<evidence type="ECO:0000256" key="1">
    <source>
        <dbReference type="ARBA" id="ARBA00004613"/>
    </source>
</evidence>
<comment type="function">
    <text evidence="13">Component of triglyceride-rich very low density lipoproteins (VLDL) and high density lipoproteins (HDL) in plasma. Plays a multifaceted role in triglyceride homeostasis. Intracellularly, promotes hepatic very low density lipoprotein 1 (VLDL1) assembly and secretion; extracellularly, attenuates hydrolysis and clearance of triglyceride-rich lipoproteins (TRLs). Impairs the lipolysis of TRLs by inhibiting lipoprotein lipase and the hepatic uptake of TRLs by remnant receptors. Formed of several curved helices connected via semiflexible hinges, so that it can wrap tightly around the curved micelle surface and easily adapt to the different diameters of its natural binding partners.</text>
</comment>
<keyword evidence="10" id="KW-0443">Lipid metabolism</keyword>
<evidence type="ECO:0000256" key="11">
    <source>
        <dbReference type="ARBA" id="ARBA00023313"/>
    </source>
</evidence>
<evidence type="ECO:0000256" key="2">
    <source>
        <dbReference type="ARBA" id="ARBA00011008"/>
    </source>
</evidence>
<evidence type="ECO:0000256" key="14">
    <source>
        <dbReference type="SAM" id="SignalP"/>
    </source>
</evidence>
<evidence type="ECO:0000256" key="12">
    <source>
        <dbReference type="ARBA" id="ARBA00031173"/>
    </source>
</evidence>
<dbReference type="GO" id="GO:0006869">
    <property type="term" value="P:lipid transport"/>
    <property type="evidence" value="ECO:0007669"/>
    <property type="project" value="UniProtKB-KW"/>
</dbReference>
<accession>A0A7K5HTX2</accession>
<dbReference type="Pfam" id="PF05778">
    <property type="entry name" value="Apo-CIII"/>
    <property type="match status" value="1"/>
</dbReference>
<dbReference type="GO" id="GO:0042157">
    <property type="term" value="P:lipoprotein metabolic process"/>
    <property type="evidence" value="ECO:0007669"/>
    <property type="project" value="InterPro"/>
</dbReference>
<keyword evidence="5" id="KW-0162">Chylomicron</keyword>
<dbReference type="GO" id="GO:0008289">
    <property type="term" value="F:lipid binding"/>
    <property type="evidence" value="ECO:0007669"/>
    <property type="project" value="InterPro"/>
</dbReference>
<evidence type="ECO:0000313" key="16">
    <source>
        <dbReference type="Proteomes" id="UP000549499"/>
    </source>
</evidence>
<feature type="signal peptide" evidence="14">
    <location>
        <begin position="1"/>
        <end position="21"/>
    </location>
</feature>
<evidence type="ECO:0000256" key="5">
    <source>
        <dbReference type="ARBA" id="ARBA00022513"/>
    </source>
</evidence>
<dbReference type="InterPro" id="IPR038195">
    <property type="entry name" value="Apo_CIII_sf"/>
</dbReference>
<name>A0A7K5HTX2_CROSL</name>
<dbReference type="Proteomes" id="UP000549499">
    <property type="component" value="Unassembled WGS sequence"/>
</dbReference>
<dbReference type="Gene3D" id="6.10.90.10">
    <property type="entry name" value="Apolipoprotein CIII"/>
    <property type="match status" value="1"/>
</dbReference>
<feature type="chain" id="PRO_5029815434" description="Apolipoprotein C-III" evidence="14">
    <location>
        <begin position="22"/>
        <end position="93"/>
    </location>
</feature>
<keyword evidence="7 14" id="KW-0732">Signal</keyword>
<keyword evidence="8" id="KW-0442">Lipid degradation</keyword>
<evidence type="ECO:0000256" key="7">
    <source>
        <dbReference type="ARBA" id="ARBA00022729"/>
    </source>
</evidence>
<evidence type="ECO:0000256" key="13">
    <source>
        <dbReference type="ARBA" id="ARBA00045699"/>
    </source>
</evidence>
<evidence type="ECO:0000256" key="9">
    <source>
        <dbReference type="ARBA" id="ARBA00023055"/>
    </source>
</evidence>
<gene>
    <name evidence="15" type="primary">Apoc3</name>
    <name evidence="15" type="ORF">CROSUL_R15197</name>
</gene>
<dbReference type="EMBL" id="VYZB01000305">
    <property type="protein sequence ID" value="NWS72673.1"/>
    <property type="molecule type" value="Genomic_DNA"/>
</dbReference>
<keyword evidence="11" id="KW-0850">VLDL</keyword>
<sequence length="93" mass="10314">MKASLLFLLACAAVLAVGARADTPGEPEPLVRKVQEYVQKASVMAKSALGAVRESEAAQHARRWLEDNAELVKQRVAWMKEQLQELWKQARAA</sequence>
<feature type="non-terminal residue" evidence="15">
    <location>
        <position position="93"/>
    </location>
</feature>
<keyword evidence="4" id="KW-0813">Transport</keyword>
<dbReference type="PANTHER" id="PTHR14225:SF0">
    <property type="entry name" value="APOLIPOPROTEIN C-III"/>
    <property type="match status" value="1"/>
</dbReference>